<dbReference type="HOGENOM" id="CLU_1578974_0_0_1"/>
<reference evidence="2 3" key="1">
    <citation type="journal article" date="2013" name="BMC Genomics">
        <title>Genome sequencing and comparative genomics of honey bee microsporidia, Nosema apis reveal novel insights into host-parasite interactions.</title>
        <authorList>
            <person name="Chen Yp."/>
            <person name="Pettis J.S."/>
            <person name="Zhao Y."/>
            <person name="Liu X."/>
            <person name="Tallon L.J."/>
            <person name="Sadzewicz L.D."/>
            <person name="Li R."/>
            <person name="Zheng H."/>
            <person name="Huang S."/>
            <person name="Zhang X."/>
            <person name="Hamilton M.C."/>
            <person name="Pernal S.F."/>
            <person name="Melathopoulos A.P."/>
            <person name="Yan X."/>
            <person name="Evans J.D."/>
        </authorList>
    </citation>
    <scope>NUCLEOTIDE SEQUENCE [LARGE SCALE GENOMIC DNA]</scope>
    <source>
        <strain evidence="2 3">BRL 01</strain>
    </source>
</reference>
<evidence type="ECO:0000313" key="3">
    <source>
        <dbReference type="Proteomes" id="UP000053780"/>
    </source>
</evidence>
<name>T0KZR7_9MICR</name>
<gene>
    <name evidence="2" type="ORF">NAPIS_ORF01651</name>
</gene>
<organism evidence="2 3">
    <name type="scientific">Vairimorpha apis BRL 01</name>
    <dbReference type="NCBI Taxonomy" id="1037528"/>
    <lineage>
        <taxon>Eukaryota</taxon>
        <taxon>Fungi</taxon>
        <taxon>Fungi incertae sedis</taxon>
        <taxon>Microsporidia</taxon>
        <taxon>Nosematidae</taxon>
        <taxon>Vairimorpha</taxon>
    </lineage>
</organism>
<dbReference type="Pfam" id="PF03836">
    <property type="entry name" value="RasGAP_C"/>
    <property type="match status" value="1"/>
</dbReference>
<protein>
    <submittedName>
        <fullName evidence="2">Ras gtpase activating protein</fullName>
    </submittedName>
</protein>
<dbReference type="Proteomes" id="UP000053780">
    <property type="component" value="Unassembled WGS sequence"/>
</dbReference>
<proteinExistence type="predicted"/>
<dbReference type="EMBL" id="KE647235">
    <property type="protein sequence ID" value="EQB60782.1"/>
    <property type="molecule type" value="Genomic_DNA"/>
</dbReference>
<dbReference type="PANTHER" id="PTHR14149:SF14">
    <property type="entry name" value="CALPONIN-HOMOLOGY (CH) DOMAIN-CONTAINING PROTEIN"/>
    <property type="match status" value="1"/>
</dbReference>
<accession>T0KZR7</accession>
<dbReference type="GO" id="GO:0005096">
    <property type="term" value="F:GTPase activator activity"/>
    <property type="evidence" value="ECO:0007669"/>
    <property type="project" value="TreeGrafter"/>
</dbReference>
<sequence>MDVLLKESSDDENETFKKLISEETQENFDRNNCDSKLDNTDNLINIDNKSTNSDNLNIKLKSSSNNCLSDLNLNIIKEQLIDDLKFLEKKEIVSHKNLYGEILSLIANDIIVLRFMSVERNKELKVNELTFSNLLSKEEYLDLKIKEYDEYLIQYSISQLNKKKEILII</sequence>
<evidence type="ECO:0000259" key="1">
    <source>
        <dbReference type="Pfam" id="PF03836"/>
    </source>
</evidence>
<dbReference type="GO" id="GO:0051015">
    <property type="term" value="F:actin filament binding"/>
    <property type="evidence" value="ECO:0007669"/>
    <property type="project" value="TreeGrafter"/>
</dbReference>
<dbReference type="GO" id="GO:0005516">
    <property type="term" value="F:calmodulin binding"/>
    <property type="evidence" value="ECO:0007669"/>
    <property type="project" value="TreeGrafter"/>
</dbReference>
<keyword evidence="3" id="KW-1185">Reference proteome</keyword>
<evidence type="ECO:0000313" key="2">
    <source>
        <dbReference type="EMBL" id="EQB60782.1"/>
    </source>
</evidence>
<dbReference type="GO" id="GO:1903479">
    <property type="term" value="P:mitotic actomyosin contractile ring assembly actin filament organization"/>
    <property type="evidence" value="ECO:0007669"/>
    <property type="project" value="TreeGrafter"/>
</dbReference>
<dbReference type="InterPro" id="IPR000593">
    <property type="entry name" value="RasGAP_C"/>
</dbReference>
<dbReference type="PANTHER" id="PTHR14149">
    <property type="entry name" value="RAS GTPASE-ACTIVATING PROTEIN WITH IQ MOTIF"/>
    <property type="match status" value="1"/>
</dbReference>
<feature type="domain" description="RasGAP protein C-terminal" evidence="1">
    <location>
        <begin position="76"/>
        <end position="164"/>
    </location>
</feature>
<dbReference type="GO" id="GO:0005938">
    <property type="term" value="C:cell cortex"/>
    <property type="evidence" value="ECO:0007669"/>
    <property type="project" value="TreeGrafter"/>
</dbReference>
<dbReference type="AlphaFoldDB" id="T0KZR7"/>
<dbReference type="VEuPathDB" id="MicrosporidiaDB:NAPIS_ORF01651"/>